<proteinExistence type="predicted"/>
<accession>A0ABT6CGR3</accession>
<comment type="caution">
    <text evidence="1">The sequence shown here is derived from an EMBL/GenBank/DDBJ whole genome shotgun (WGS) entry which is preliminary data.</text>
</comment>
<dbReference type="Pfam" id="PF10082">
    <property type="entry name" value="BBP2_2"/>
    <property type="match status" value="1"/>
</dbReference>
<dbReference type="EMBL" id="JAROCY010000003">
    <property type="protein sequence ID" value="MDF8332463.1"/>
    <property type="molecule type" value="Genomic_DNA"/>
</dbReference>
<reference evidence="1 2" key="1">
    <citation type="submission" date="2023-03" db="EMBL/GenBank/DDBJ databases">
        <title>Novosphingobium cyanobacteriorum sp. nov., isolated from a eutrophic reservoir during the Microcystis bloom period.</title>
        <authorList>
            <person name="Kang M."/>
            <person name="Le V."/>
            <person name="Ko S.-R."/>
            <person name="Lee S.-A."/>
            <person name="Ahn C.-Y."/>
        </authorList>
    </citation>
    <scope>NUCLEOTIDE SEQUENCE [LARGE SCALE GENOMIC DNA]</scope>
    <source>
        <strain evidence="1 2">HBC54</strain>
    </source>
</reference>
<dbReference type="SUPFAM" id="SSF56935">
    <property type="entry name" value="Porins"/>
    <property type="match status" value="1"/>
</dbReference>
<keyword evidence="2" id="KW-1185">Reference proteome</keyword>
<name>A0ABT6CGR3_9SPHN</name>
<sequence>MRGLRTTLRTAAGIGTLACAILQTEESVAQQVVDPRMERDTPSARSRPGFEAIGIAFGSFKLQPSVSVSALATDNLYARSDVKVGDVAAVVGGGVSLQSNWGVHALSFAANASATRYADRSSESTERYSVSTSGRLDLARDTQVSASVGYARRIEARGTTGDTLFGAKPVAYRALESGVSVNQGFGQTKITVNGAYQRLTYEDRKLDGAVIDLGFRNFETVSGGLRVAQAVTPGIAVYVDGVVSRSRYPVRVNNLNRDSTGYSAIAGLLFGNNRLLRGELGAGYLKQNFKDPIFPDISGVNYYANLSWSPSQLTEIRLSASKSFQRAPIANIAGVQQQVVTLSAEHELLRNLILRPRVQWEQDTFRGSAQRNNFLYAKFEAAWLLGTHWEVNGSVEHGLGRNNNPLSSAREFDLNRVTVGLTWRL</sequence>
<dbReference type="InterPro" id="IPR018759">
    <property type="entry name" value="BBP2_2"/>
</dbReference>
<evidence type="ECO:0000313" key="2">
    <source>
        <dbReference type="Proteomes" id="UP001222770"/>
    </source>
</evidence>
<dbReference type="Proteomes" id="UP001222770">
    <property type="component" value="Unassembled WGS sequence"/>
</dbReference>
<protein>
    <submittedName>
        <fullName evidence="1">Outer membrane beta-barrel protein</fullName>
    </submittedName>
</protein>
<dbReference type="RefSeq" id="WP_277275631.1">
    <property type="nucleotide sequence ID" value="NZ_JAROCY010000003.1"/>
</dbReference>
<organism evidence="1 2">
    <name type="scientific">Novosphingobium cyanobacteriorum</name>
    <dbReference type="NCBI Taxonomy" id="3024215"/>
    <lineage>
        <taxon>Bacteria</taxon>
        <taxon>Pseudomonadati</taxon>
        <taxon>Pseudomonadota</taxon>
        <taxon>Alphaproteobacteria</taxon>
        <taxon>Sphingomonadales</taxon>
        <taxon>Sphingomonadaceae</taxon>
        <taxon>Novosphingobium</taxon>
    </lineage>
</organism>
<evidence type="ECO:0000313" key="1">
    <source>
        <dbReference type="EMBL" id="MDF8332463.1"/>
    </source>
</evidence>
<gene>
    <name evidence="1" type="ORF">POM99_04550</name>
</gene>